<dbReference type="AlphaFoldDB" id="A0A3B0P2J2"/>
<accession>A0A3B0P2J2</accession>
<dbReference type="EMBL" id="LS991949">
    <property type="protein sequence ID" value="SYV90510.1"/>
    <property type="molecule type" value="Genomic_DNA"/>
</dbReference>
<reference evidence="2" key="1">
    <citation type="submission" date="2018-06" db="EMBL/GenBank/DDBJ databases">
        <authorList>
            <consortium name="Pathogen Informatics"/>
        </authorList>
    </citation>
    <scope>NUCLEOTIDE SEQUENCE [LARGE SCALE GENOMIC DNA]</scope>
    <source>
        <strain evidence="2">NCTC10135</strain>
    </source>
</reference>
<feature type="non-terminal residue" evidence="1">
    <location>
        <position position="39"/>
    </location>
</feature>
<name>A0A3B0P2J2_9BACT</name>
<gene>
    <name evidence="1" type="ORF">NCTC10135_01034</name>
</gene>
<protein>
    <submittedName>
        <fullName evidence="1">Uncharacterized protein</fullName>
    </submittedName>
</protein>
<organism evidence="1 2">
    <name type="scientific">Metamycoplasma alkalescens</name>
    <dbReference type="NCBI Taxonomy" id="45363"/>
    <lineage>
        <taxon>Bacteria</taxon>
        <taxon>Bacillati</taxon>
        <taxon>Mycoplasmatota</taxon>
        <taxon>Mycoplasmoidales</taxon>
        <taxon>Metamycoplasmataceae</taxon>
        <taxon>Metamycoplasma</taxon>
    </lineage>
</organism>
<proteinExistence type="predicted"/>
<dbReference type="Proteomes" id="UP000259864">
    <property type="component" value="Chromosome 1"/>
</dbReference>
<sequence>MLDKSFEILCKEIKFEASSVFDGTKLLSVQPAIEGYKNW</sequence>
<evidence type="ECO:0000313" key="2">
    <source>
        <dbReference type="Proteomes" id="UP000259864"/>
    </source>
</evidence>
<evidence type="ECO:0000313" key="1">
    <source>
        <dbReference type="EMBL" id="SYV90510.1"/>
    </source>
</evidence>
<dbReference type="KEGG" id="mala:NCTC10135_01034"/>